<evidence type="ECO:0000313" key="9">
    <source>
        <dbReference type="Proteomes" id="UP000562027"/>
    </source>
</evidence>
<keyword evidence="9" id="KW-1185">Reference proteome</keyword>
<dbReference type="PANTHER" id="PTHR10030">
    <property type="entry name" value="ALPHA-L-FUCOSIDASE"/>
    <property type="match status" value="1"/>
</dbReference>
<dbReference type="AlphaFoldDB" id="A0A840LAG2"/>
<gene>
    <name evidence="8" type="ORF">HNP55_002175</name>
</gene>
<dbReference type="Proteomes" id="UP000562027">
    <property type="component" value="Unassembled WGS sequence"/>
</dbReference>
<dbReference type="GO" id="GO:0005764">
    <property type="term" value="C:lysosome"/>
    <property type="evidence" value="ECO:0007669"/>
    <property type="project" value="TreeGrafter"/>
</dbReference>
<evidence type="ECO:0000256" key="4">
    <source>
        <dbReference type="ARBA" id="ARBA00022801"/>
    </source>
</evidence>
<evidence type="ECO:0000256" key="2">
    <source>
        <dbReference type="ARBA" id="ARBA00012662"/>
    </source>
</evidence>
<dbReference type="SUPFAM" id="SSF51445">
    <property type="entry name" value="(Trans)glycosidases"/>
    <property type="match status" value="1"/>
</dbReference>
<dbReference type="RefSeq" id="WP_184299128.1">
    <property type="nucleotide sequence ID" value="NZ_JACHLP010000004.1"/>
</dbReference>
<dbReference type="Pfam" id="PF13287">
    <property type="entry name" value="Fn3_assoc"/>
    <property type="match status" value="1"/>
</dbReference>
<dbReference type="Gene3D" id="2.60.120.260">
    <property type="entry name" value="Galactose-binding domain-like"/>
    <property type="match status" value="2"/>
</dbReference>
<dbReference type="PROSITE" id="PS51318">
    <property type="entry name" value="TAT"/>
    <property type="match status" value="1"/>
</dbReference>
<dbReference type="InterPro" id="IPR026876">
    <property type="entry name" value="Fn3_assoc_repeat"/>
</dbReference>
<evidence type="ECO:0000256" key="3">
    <source>
        <dbReference type="ARBA" id="ARBA00022729"/>
    </source>
</evidence>
<keyword evidence="4 8" id="KW-0378">Hydrolase</keyword>
<comment type="caution">
    <text evidence="8">The sequence shown here is derived from an EMBL/GenBank/DDBJ whole genome shotgun (WGS) entry which is preliminary data.</text>
</comment>
<feature type="chain" id="PRO_5032896250" description="alpha-L-fucosidase" evidence="6">
    <location>
        <begin position="28"/>
        <end position="694"/>
    </location>
</feature>
<dbReference type="SMART" id="SM00812">
    <property type="entry name" value="Alpha_L_fucos"/>
    <property type="match status" value="1"/>
</dbReference>
<dbReference type="InterPro" id="IPR000421">
    <property type="entry name" value="FA58C"/>
</dbReference>
<keyword evidence="5 8" id="KW-0326">Glycosidase</keyword>
<dbReference type="InterPro" id="IPR017853">
    <property type="entry name" value="GH"/>
</dbReference>
<dbReference type="Gene3D" id="3.20.20.80">
    <property type="entry name" value="Glycosidases"/>
    <property type="match status" value="1"/>
</dbReference>
<evidence type="ECO:0000259" key="7">
    <source>
        <dbReference type="PROSITE" id="PS50022"/>
    </source>
</evidence>
<dbReference type="Pfam" id="PF00754">
    <property type="entry name" value="F5_F8_type_C"/>
    <property type="match status" value="2"/>
</dbReference>
<dbReference type="PANTHER" id="PTHR10030:SF37">
    <property type="entry name" value="ALPHA-L-FUCOSIDASE-RELATED"/>
    <property type="match status" value="1"/>
</dbReference>
<name>A0A840LAG2_9BURK</name>
<evidence type="ECO:0000313" key="8">
    <source>
        <dbReference type="EMBL" id="MBB4843652.1"/>
    </source>
</evidence>
<dbReference type="PROSITE" id="PS50022">
    <property type="entry name" value="FA58C_3"/>
    <property type="match status" value="1"/>
</dbReference>
<dbReference type="GO" id="GO:0006004">
    <property type="term" value="P:fucose metabolic process"/>
    <property type="evidence" value="ECO:0007669"/>
    <property type="project" value="TreeGrafter"/>
</dbReference>
<dbReference type="SUPFAM" id="SSF49785">
    <property type="entry name" value="Galactose-binding domain-like"/>
    <property type="match status" value="2"/>
</dbReference>
<evidence type="ECO:0000256" key="6">
    <source>
        <dbReference type="SAM" id="SignalP"/>
    </source>
</evidence>
<protein>
    <recommendedName>
        <fullName evidence="2">alpha-L-fucosidase</fullName>
        <ecNumber evidence="2">3.2.1.51</ecNumber>
    </recommendedName>
</protein>
<dbReference type="FunFam" id="3.20.20.80:FF:000052">
    <property type="entry name" value="Putative alpha-L-fucosidase 1"/>
    <property type="match status" value="1"/>
</dbReference>
<sequence length="694" mass="77361">MTTLSRRHWLGLNLAALGSASFGAAQAQPPQPRPHGPLPSARHLAWHAIERYAFVHFSLNTFTDREWGYGDESPALFQPSDFSADQIVQTVKEAGLRGLILTAKHHDGFCLWPSRYTEHSVRHSPWREGRGDLVREVSEACRRQGLAFGIYLSPWDRHHAEYGRPAYIEYFRNQLRELLTQYGPIFQVWFDGANGGDGYYGGAREARKIDPPSYYDWPRTWALVRELQPDTVIWGQRGSDVRWVGNEEGYAGDPCWATMDEQGPFSPSKNEHGVRDGTVWRPAEVDVSIRPGWFWHAHEDEQVKTLSHLLRIYFESVGRGANLLLSFAPDRRGRIPDADRRVARDWGVALAATFGKPLTQGARALASASHADPAHGPDKLLDGRSDSFWTCDETELRPELTLQLARPTRFDVVRLREHLPLGQRVHAFALDAWIDGRWQQFAHHESIGPQRLVRLASPLTTTRVRLRILAAAASPALSEFELFRLAEVFEAPQIGRDREGRVTLSAVAGDAIHFSVDGTTPTRRSPRYRKAFALAEGGVVKAVCFRPGQSRPSPVTTRSYDIAKVGWRIVQASAPGAEALFDEAPATLWESPLAAELTLSLGRTHELRGFSLMPAAQLPAGAGAPVRYVCQLSLDGETWSLAGQGEFSNIAANSGLQTLRFAKPWRAGFVRLQFPQATAEQGRIAFAELGVLTR</sequence>
<evidence type="ECO:0000256" key="5">
    <source>
        <dbReference type="ARBA" id="ARBA00023295"/>
    </source>
</evidence>
<evidence type="ECO:0000256" key="1">
    <source>
        <dbReference type="ARBA" id="ARBA00007951"/>
    </source>
</evidence>
<keyword evidence="3 6" id="KW-0732">Signal</keyword>
<dbReference type="EMBL" id="JACHLP010000004">
    <property type="protein sequence ID" value="MBB4843652.1"/>
    <property type="molecule type" value="Genomic_DNA"/>
</dbReference>
<dbReference type="EC" id="3.2.1.51" evidence="2"/>
<comment type="similarity">
    <text evidence="1">Belongs to the glycosyl hydrolase 29 family.</text>
</comment>
<dbReference type="GO" id="GO:0016139">
    <property type="term" value="P:glycoside catabolic process"/>
    <property type="evidence" value="ECO:0007669"/>
    <property type="project" value="TreeGrafter"/>
</dbReference>
<feature type="domain" description="F5/8 type C" evidence="7">
    <location>
        <begin position="544"/>
        <end position="691"/>
    </location>
</feature>
<dbReference type="InterPro" id="IPR057739">
    <property type="entry name" value="Glyco_hydro_29_N"/>
</dbReference>
<dbReference type="InterPro" id="IPR006311">
    <property type="entry name" value="TAT_signal"/>
</dbReference>
<accession>A0A840LAG2</accession>
<dbReference type="InterPro" id="IPR000933">
    <property type="entry name" value="Glyco_hydro_29"/>
</dbReference>
<dbReference type="InterPro" id="IPR008979">
    <property type="entry name" value="Galactose-bd-like_sf"/>
</dbReference>
<dbReference type="Pfam" id="PF01120">
    <property type="entry name" value="Alpha_L_fucos"/>
    <property type="match status" value="1"/>
</dbReference>
<feature type="signal peptide" evidence="6">
    <location>
        <begin position="1"/>
        <end position="27"/>
    </location>
</feature>
<reference evidence="8 9" key="1">
    <citation type="submission" date="2020-08" db="EMBL/GenBank/DDBJ databases">
        <title>Functional genomics of gut bacteria from endangered species of beetles.</title>
        <authorList>
            <person name="Carlos-Shanley C."/>
        </authorList>
    </citation>
    <scope>NUCLEOTIDE SEQUENCE [LARGE SCALE GENOMIC DNA]</scope>
    <source>
        <strain evidence="8 9">S00239</strain>
    </source>
</reference>
<organism evidence="8 9">
    <name type="scientific">Roseateles oligotrophus</name>
    <dbReference type="NCBI Taxonomy" id="1769250"/>
    <lineage>
        <taxon>Bacteria</taxon>
        <taxon>Pseudomonadati</taxon>
        <taxon>Pseudomonadota</taxon>
        <taxon>Betaproteobacteria</taxon>
        <taxon>Burkholderiales</taxon>
        <taxon>Sphaerotilaceae</taxon>
        <taxon>Roseateles</taxon>
    </lineage>
</organism>
<dbReference type="GO" id="GO:0004560">
    <property type="term" value="F:alpha-L-fucosidase activity"/>
    <property type="evidence" value="ECO:0007669"/>
    <property type="project" value="UniProtKB-EC"/>
</dbReference>
<proteinExistence type="inferred from homology"/>